<feature type="region of interest" description="Disordered" evidence="1">
    <location>
        <begin position="393"/>
        <end position="449"/>
    </location>
</feature>
<gene>
    <name evidence="2" type="ORF">IWW36_003000</name>
</gene>
<dbReference type="EMBL" id="JANBUW010000121">
    <property type="protein sequence ID" value="KAJ2848910.1"/>
    <property type="molecule type" value="Genomic_DNA"/>
</dbReference>
<feature type="region of interest" description="Disordered" evidence="1">
    <location>
        <begin position="486"/>
        <end position="527"/>
    </location>
</feature>
<dbReference type="SUPFAM" id="SSF57850">
    <property type="entry name" value="RING/U-box"/>
    <property type="match status" value="1"/>
</dbReference>
<accession>A0A9W8IDM9</accession>
<evidence type="ECO:0000313" key="3">
    <source>
        <dbReference type="Proteomes" id="UP001139887"/>
    </source>
</evidence>
<feature type="compositionally biased region" description="Basic and acidic residues" evidence="1">
    <location>
        <begin position="498"/>
        <end position="521"/>
    </location>
</feature>
<feature type="region of interest" description="Disordered" evidence="1">
    <location>
        <begin position="230"/>
        <end position="301"/>
    </location>
</feature>
<reference evidence="2" key="1">
    <citation type="submission" date="2022-07" db="EMBL/GenBank/DDBJ databases">
        <title>Phylogenomic reconstructions and comparative analyses of Kickxellomycotina fungi.</title>
        <authorList>
            <person name="Reynolds N.K."/>
            <person name="Stajich J.E."/>
            <person name="Barry K."/>
            <person name="Grigoriev I.V."/>
            <person name="Crous P."/>
            <person name="Smith M.E."/>
        </authorList>
    </citation>
    <scope>NUCLEOTIDE SEQUENCE</scope>
    <source>
        <strain evidence="2">NRRL 1566</strain>
    </source>
</reference>
<proteinExistence type="predicted"/>
<dbReference type="OrthoDB" id="5589821at2759"/>
<comment type="caution">
    <text evidence="2">The sequence shown here is derived from an EMBL/GenBank/DDBJ whole genome shotgun (WGS) entry which is preliminary data.</text>
</comment>
<protein>
    <submittedName>
        <fullName evidence="2">Uncharacterized protein</fullName>
    </submittedName>
</protein>
<feature type="compositionally biased region" description="Polar residues" evidence="1">
    <location>
        <begin position="1"/>
        <end position="13"/>
    </location>
</feature>
<keyword evidence="3" id="KW-1185">Reference proteome</keyword>
<evidence type="ECO:0000313" key="2">
    <source>
        <dbReference type="EMBL" id="KAJ2848910.1"/>
    </source>
</evidence>
<feature type="compositionally biased region" description="Basic and acidic residues" evidence="1">
    <location>
        <begin position="83"/>
        <end position="98"/>
    </location>
</feature>
<evidence type="ECO:0000256" key="1">
    <source>
        <dbReference type="SAM" id="MobiDB-lite"/>
    </source>
</evidence>
<sequence>MTTDPLARSSSSLFPEPHRQGAMQRSTGKLFTFRRHRQSSEARPSAGGNPGTRRRGFTMPLSYEPPELPEEVLQRGRGATVAGEHEADRRGSEGDYKAGRLSNGGDYKASRSSGKDKFGMGSNYEAGRISTEWPINRTIMPQRPAQQAARQEAENSRAEQSAPFSSSAFAAAHLHSSFSPPGTPPRRTICSRARLLMTRICGKKQGTMQPPLDSQRTPPPFSMSSALCTTKPASRVDPQAPRGPVAQSGARQPARVFPASRQPRALPRSPLANPVVLADEAPVETADPAAHTTDESSSEEDRKCQLCTQYRAAEWTVECNSGHVLCFGCVQAHVRQLLAANSTTWDVPCPAECTASISIKQLHACLPPRRVQQLVANRRQSKAGLLQRSLSLSVRPSQPSLDDGFDAPLDPQQPAHVSEESTERFSASMPVLNPNSIDPSGPMLSELTSVEPGSVDSLVLAASAAADSSQTLSPQLLGSRLRRIPQALSPPAPCPASPDHEPARDADPSHHSKASPHDLEPKQPPPAEFRASATWITPSQRYSGFAENLLLNATLFETIRRSSIDEGSELPFSSTPSAGQRMPIPQSVIPHSDDDDGVYIPTWRKPSGSNLPPSICDEEQYGSQSGVLCEAAELNFYLYETLRRH</sequence>
<dbReference type="AlphaFoldDB" id="A0A9W8IDM9"/>
<feature type="region of interest" description="Disordered" evidence="1">
    <location>
        <begin position="1"/>
        <end position="114"/>
    </location>
</feature>
<name>A0A9W8IDM9_9FUNG</name>
<organism evidence="2 3">
    <name type="scientific">Coemansia brasiliensis</name>
    <dbReference type="NCBI Taxonomy" id="2650707"/>
    <lineage>
        <taxon>Eukaryota</taxon>
        <taxon>Fungi</taxon>
        <taxon>Fungi incertae sedis</taxon>
        <taxon>Zoopagomycota</taxon>
        <taxon>Kickxellomycotina</taxon>
        <taxon>Kickxellomycetes</taxon>
        <taxon>Kickxellales</taxon>
        <taxon>Kickxellaceae</taxon>
        <taxon>Coemansia</taxon>
    </lineage>
</organism>
<dbReference type="Proteomes" id="UP001139887">
    <property type="component" value="Unassembled WGS sequence"/>
</dbReference>
<feature type="region of interest" description="Disordered" evidence="1">
    <location>
        <begin position="142"/>
        <end position="165"/>
    </location>
</feature>